<accession>A0A395XMR6</accession>
<reference evidence="3 4" key="1">
    <citation type="submission" date="2018-08" db="EMBL/GenBank/DDBJ databases">
        <title>A genome reference for cultivated species of the human gut microbiota.</title>
        <authorList>
            <person name="Zou Y."/>
            <person name="Xue W."/>
            <person name="Luo G."/>
        </authorList>
    </citation>
    <scope>NUCLEOTIDE SEQUENCE [LARGE SCALE GENOMIC DNA]</scope>
    <source>
        <strain evidence="1 3">AF12-11</strain>
        <strain evidence="2 4">AF31-13BH</strain>
    </source>
</reference>
<gene>
    <name evidence="1" type="ORF">DWV67_04820</name>
    <name evidence="2" type="ORF">DWZ24_06480</name>
</gene>
<comment type="caution">
    <text evidence="1">The sequence shown here is derived from an EMBL/GenBank/DDBJ whole genome shotgun (WGS) entry which is preliminary data.</text>
</comment>
<name>A0A395XMR6_9FIRM</name>
<dbReference type="CDD" id="cd16428">
    <property type="entry name" value="TcpC_C"/>
    <property type="match status" value="1"/>
</dbReference>
<dbReference type="Gene3D" id="3.10.450.540">
    <property type="match status" value="1"/>
</dbReference>
<dbReference type="Pfam" id="PF12642">
    <property type="entry name" value="TpcC"/>
    <property type="match status" value="1"/>
</dbReference>
<evidence type="ECO:0000313" key="2">
    <source>
        <dbReference type="EMBL" id="RHN16733.1"/>
    </source>
</evidence>
<dbReference type="AlphaFoldDB" id="A0A395XMR6"/>
<proteinExistence type="predicted"/>
<evidence type="ECO:0000313" key="1">
    <source>
        <dbReference type="EMBL" id="RGW54471.1"/>
    </source>
</evidence>
<dbReference type="EMBL" id="QRQQ01000004">
    <property type="protein sequence ID" value="RHN16733.1"/>
    <property type="molecule type" value="Genomic_DNA"/>
</dbReference>
<organism evidence="1 3">
    <name type="scientific">Dorea formicigenerans</name>
    <dbReference type="NCBI Taxonomy" id="39486"/>
    <lineage>
        <taxon>Bacteria</taxon>
        <taxon>Bacillati</taxon>
        <taxon>Bacillota</taxon>
        <taxon>Clostridia</taxon>
        <taxon>Lachnospirales</taxon>
        <taxon>Lachnospiraceae</taxon>
        <taxon>Dorea</taxon>
    </lineage>
</organism>
<evidence type="ECO:0008006" key="5">
    <source>
        <dbReference type="Google" id="ProtNLM"/>
    </source>
</evidence>
<evidence type="ECO:0000313" key="3">
    <source>
        <dbReference type="Proteomes" id="UP000266376"/>
    </source>
</evidence>
<dbReference type="Proteomes" id="UP000266376">
    <property type="component" value="Unassembled WGS sequence"/>
</dbReference>
<dbReference type="InterPro" id="IPR035628">
    <property type="entry name" value="TcpC_C"/>
</dbReference>
<evidence type="ECO:0000313" key="4">
    <source>
        <dbReference type="Proteomes" id="UP000285652"/>
    </source>
</evidence>
<dbReference type="Proteomes" id="UP000285652">
    <property type="component" value="Unassembled WGS sequence"/>
</dbReference>
<dbReference type="EMBL" id="QSAJ01000008">
    <property type="protein sequence ID" value="RGW54471.1"/>
    <property type="molecule type" value="Genomic_DNA"/>
</dbReference>
<protein>
    <recommendedName>
        <fullName evidence="5">Conjugal transfer protein</fullName>
    </recommendedName>
</protein>
<dbReference type="InterPro" id="IPR024735">
    <property type="entry name" value="TcpC"/>
</dbReference>
<sequence length="110" mass="12528">MFKKKEKTEKAPKNKKVRTMKVGTHKKSVLLLWAVLLASTSFAYYVKDGVLAPVSGDYVFSELVNPVFTKESDNLKVSVSVKYLDNKSKMTQISQYELVLHKDDNWKIVG</sequence>